<gene>
    <name evidence="4" type="ORF">Ani05nite_48280</name>
</gene>
<sequence>MVAGPGGGPAGFEHPGLLYRDIDEYLGVTTGFVRSALTAGDAVLVAVPGERLALLRAALTDVADRVTFADMAVAGRNPGRIIPGVLLAFAAAQAGRRVSIIGEPIWRGRSDLEYPACAAHEALINAVFADRDAAILCPYDAASLDDEVLGDAWRNHPTMIENEVRRPSDRYADPLATAARFNRALPPVPPDAPRLAYDGVDDLPGVRRFVVRHAGAAGLAPDRVDDLVLAVNELTANTIEHTDGGGTVSLWTEHGMAVCQVDDRGHLADPLAGRVPPPARAEGGRGLVLANQLCDLFRMHTGRAGTSIRLHMWP</sequence>
<dbReference type="InterPro" id="IPR025847">
    <property type="entry name" value="MEDS_domain"/>
</dbReference>
<dbReference type="PANTHER" id="PTHR35526">
    <property type="entry name" value="ANTI-SIGMA-F FACTOR RSBW-RELATED"/>
    <property type="match status" value="1"/>
</dbReference>
<dbReference type="InterPro" id="IPR050267">
    <property type="entry name" value="Anti-sigma-factor_SerPK"/>
</dbReference>
<dbReference type="Proteomes" id="UP000647172">
    <property type="component" value="Unassembled WGS sequence"/>
</dbReference>
<protein>
    <submittedName>
        <fullName evidence="4">Anti-sigma regulatory factor</fullName>
    </submittedName>
</protein>
<dbReference type="Pfam" id="PF14417">
    <property type="entry name" value="MEDS"/>
    <property type="match status" value="1"/>
</dbReference>
<organism evidence="4 5">
    <name type="scientific">Actinoplanes nipponensis</name>
    <dbReference type="NCBI Taxonomy" id="135950"/>
    <lineage>
        <taxon>Bacteria</taxon>
        <taxon>Bacillati</taxon>
        <taxon>Actinomycetota</taxon>
        <taxon>Actinomycetes</taxon>
        <taxon>Micromonosporales</taxon>
        <taxon>Micromonosporaceae</taxon>
        <taxon>Actinoplanes</taxon>
    </lineage>
</organism>
<dbReference type="InterPro" id="IPR036890">
    <property type="entry name" value="HATPase_C_sf"/>
</dbReference>
<dbReference type="AlphaFoldDB" id="A0A919JQV8"/>
<dbReference type="NCBIfam" id="NF041045">
    <property type="entry name" value="RsbA_anti_sig"/>
    <property type="match status" value="1"/>
</dbReference>
<feature type="domain" description="MEDS" evidence="3">
    <location>
        <begin position="14"/>
        <end position="157"/>
    </location>
</feature>
<feature type="domain" description="Histidine kinase/HSP90-like ATPase" evidence="2">
    <location>
        <begin position="201"/>
        <end position="310"/>
    </location>
</feature>
<dbReference type="InterPro" id="IPR003594">
    <property type="entry name" value="HATPase_dom"/>
</dbReference>
<evidence type="ECO:0000313" key="4">
    <source>
        <dbReference type="EMBL" id="GIE51294.1"/>
    </source>
</evidence>
<dbReference type="Gene3D" id="3.30.565.10">
    <property type="entry name" value="Histidine kinase-like ATPase, C-terminal domain"/>
    <property type="match status" value="1"/>
</dbReference>
<dbReference type="GO" id="GO:0004674">
    <property type="term" value="F:protein serine/threonine kinase activity"/>
    <property type="evidence" value="ECO:0007669"/>
    <property type="project" value="UniProtKB-KW"/>
</dbReference>
<dbReference type="SUPFAM" id="SSF55874">
    <property type="entry name" value="ATPase domain of HSP90 chaperone/DNA topoisomerase II/histidine kinase"/>
    <property type="match status" value="1"/>
</dbReference>
<reference evidence="4" key="1">
    <citation type="submission" date="2021-01" db="EMBL/GenBank/DDBJ databases">
        <title>Whole genome shotgun sequence of Actinoplanes nipponensis NBRC 14063.</title>
        <authorList>
            <person name="Komaki H."/>
            <person name="Tamura T."/>
        </authorList>
    </citation>
    <scope>NUCLEOTIDE SEQUENCE</scope>
    <source>
        <strain evidence="4">NBRC 14063</strain>
    </source>
</reference>
<dbReference type="PANTHER" id="PTHR35526:SF3">
    <property type="entry name" value="ANTI-SIGMA-F FACTOR RSBW"/>
    <property type="match status" value="1"/>
</dbReference>
<evidence type="ECO:0000259" key="3">
    <source>
        <dbReference type="Pfam" id="PF14417"/>
    </source>
</evidence>
<proteinExistence type="predicted"/>
<evidence type="ECO:0000256" key="1">
    <source>
        <dbReference type="ARBA" id="ARBA00022527"/>
    </source>
</evidence>
<dbReference type="EMBL" id="BOMQ01000057">
    <property type="protein sequence ID" value="GIE51294.1"/>
    <property type="molecule type" value="Genomic_DNA"/>
</dbReference>
<keyword evidence="1" id="KW-0808">Transferase</keyword>
<name>A0A919JQV8_9ACTN</name>
<keyword evidence="1" id="KW-0418">Kinase</keyword>
<dbReference type="CDD" id="cd16936">
    <property type="entry name" value="HATPase_RsbW-like"/>
    <property type="match status" value="1"/>
</dbReference>
<evidence type="ECO:0000259" key="2">
    <source>
        <dbReference type="Pfam" id="PF13581"/>
    </source>
</evidence>
<accession>A0A919JQV8</accession>
<keyword evidence="1" id="KW-0723">Serine/threonine-protein kinase</keyword>
<evidence type="ECO:0000313" key="5">
    <source>
        <dbReference type="Proteomes" id="UP000647172"/>
    </source>
</evidence>
<dbReference type="InterPro" id="IPR047718">
    <property type="entry name" value="RsbA-like_anti_sig"/>
</dbReference>
<dbReference type="Pfam" id="PF13581">
    <property type="entry name" value="HATPase_c_2"/>
    <property type="match status" value="1"/>
</dbReference>
<keyword evidence="5" id="KW-1185">Reference proteome</keyword>
<comment type="caution">
    <text evidence="4">The sequence shown here is derived from an EMBL/GenBank/DDBJ whole genome shotgun (WGS) entry which is preliminary data.</text>
</comment>